<protein>
    <recommendedName>
        <fullName evidence="3">TonB-dependent receptor-like beta-barrel domain-containing protein</fullName>
    </recommendedName>
</protein>
<proteinExistence type="predicted"/>
<evidence type="ECO:0000313" key="2">
    <source>
        <dbReference type="Proteomes" id="UP000240608"/>
    </source>
</evidence>
<gene>
    <name evidence="1" type="ORF">C9994_06525</name>
</gene>
<sequence>MLKKINLKGSHNIELSADIFNVANLLNSEWGNNNNFGNRNLLRITGFDQATKNYLYDVESNVGTLPVNGNPWRIQLGLRYSF</sequence>
<evidence type="ECO:0000313" key="1">
    <source>
        <dbReference type="EMBL" id="PTB96603.1"/>
    </source>
</evidence>
<accession>A0A2T4DS20</accession>
<evidence type="ECO:0008006" key="3">
    <source>
        <dbReference type="Google" id="ProtNLM"/>
    </source>
</evidence>
<organism evidence="1 2">
    <name type="scientific">Marivirga lumbricoides</name>
    <dbReference type="NCBI Taxonomy" id="1046115"/>
    <lineage>
        <taxon>Bacteria</taxon>
        <taxon>Pseudomonadati</taxon>
        <taxon>Bacteroidota</taxon>
        <taxon>Cytophagia</taxon>
        <taxon>Cytophagales</taxon>
        <taxon>Marivirgaceae</taxon>
        <taxon>Marivirga</taxon>
    </lineage>
</organism>
<comment type="caution">
    <text evidence="1">The sequence shown here is derived from an EMBL/GenBank/DDBJ whole genome shotgun (WGS) entry which is preliminary data.</text>
</comment>
<name>A0A2T4DS20_9BACT</name>
<dbReference type="AlphaFoldDB" id="A0A2T4DS20"/>
<dbReference type="EMBL" id="PYVU01000043">
    <property type="protein sequence ID" value="PTB96603.1"/>
    <property type="molecule type" value="Genomic_DNA"/>
</dbReference>
<reference evidence="1 2" key="1">
    <citation type="submission" date="2018-03" db="EMBL/GenBank/DDBJ databases">
        <title>Cross-interface Injection: A General Nanoliter Liquid Handling Method Applied to Single Cells Genome Amplification Automated Nanoliter Liquid Handling Applied to Single Cell Multiple Displacement Amplification.</title>
        <authorList>
            <person name="Yun J."/>
            <person name="Xu P."/>
            <person name="Xu J."/>
            <person name="Dai X."/>
            <person name="Wang Y."/>
            <person name="Zheng X."/>
            <person name="Cao C."/>
            <person name="Yi Q."/>
            <person name="Zhu Y."/>
            <person name="Wang L."/>
            <person name="Dong Z."/>
            <person name="Huang Y."/>
            <person name="Huang L."/>
            <person name="Du W."/>
        </authorList>
    </citation>
    <scope>NUCLEOTIDE SEQUENCE [LARGE SCALE GENOMIC DNA]</scope>
    <source>
        <strain evidence="1 2">Z-D1-2</strain>
    </source>
</reference>
<dbReference type="Proteomes" id="UP000240608">
    <property type="component" value="Unassembled WGS sequence"/>
</dbReference>